<reference evidence="2 4" key="2">
    <citation type="submission" date="2020-08" db="EMBL/GenBank/DDBJ databases">
        <title>The isolate Caproiciproducens sp. 7D4C2 produces n-caproate at mildly acidic conditions from hexoses: genome and rBOX comparison with related strains and chain-elongating bacteria.</title>
        <authorList>
            <person name="Esquivel-Elizondo S."/>
            <person name="Bagci C."/>
            <person name="Temovska M."/>
            <person name="Jeon B.S."/>
            <person name="Bessarab I."/>
            <person name="Williams R.B.H."/>
            <person name="Huson D.H."/>
            <person name="Angenent L.T."/>
        </authorList>
    </citation>
    <scope>NUCLEOTIDE SEQUENCE [LARGE SCALE GENOMIC DNA]</scope>
    <source>
        <strain evidence="2 4">7D4C2</strain>
    </source>
</reference>
<accession>A0A6N8I0B8</accession>
<organism evidence="1 3">
    <name type="scientific">Caproicibacter fermentans</name>
    <dbReference type="NCBI Taxonomy" id="2576756"/>
    <lineage>
        <taxon>Bacteria</taxon>
        <taxon>Bacillati</taxon>
        <taxon>Bacillota</taxon>
        <taxon>Clostridia</taxon>
        <taxon>Eubacteriales</taxon>
        <taxon>Acutalibacteraceae</taxon>
        <taxon>Caproicibacter</taxon>
    </lineage>
</organism>
<dbReference type="EMBL" id="VWXL01000053">
    <property type="protein sequence ID" value="MVB11200.1"/>
    <property type="molecule type" value="Genomic_DNA"/>
</dbReference>
<sequence>MISPTYGKCSDEQMINIIANYIRTNSKTSEGFNLTVGTDSQNFSDTKIVVVVAVQNIGHGGIFFYDVFRINKIDNIRQKLLYETNMSLMYADRVLSRFEDLCQKMNLDSSKINICIHVDAGSNGKTGKLIPELVAWVRACGYECKVKPDSFAASSIADRFSK</sequence>
<evidence type="ECO:0000313" key="3">
    <source>
        <dbReference type="Proteomes" id="UP000469440"/>
    </source>
</evidence>
<keyword evidence="3" id="KW-1185">Reference proteome</keyword>
<dbReference type="KEGG" id="cfem:HCR03_07085"/>
<dbReference type="Proteomes" id="UP000515909">
    <property type="component" value="Chromosome"/>
</dbReference>
<accession>A0A7G8TEE6</accession>
<proteinExistence type="predicted"/>
<dbReference type="PANTHER" id="PTHR39961">
    <property type="entry name" value="HYPOTHETICAL CYTOSOLIC PROTEIN"/>
    <property type="match status" value="1"/>
</dbReference>
<dbReference type="Pfam" id="PF04308">
    <property type="entry name" value="RNaseH_like"/>
    <property type="match status" value="1"/>
</dbReference>
<dbReference type="RefSeq" id="WP_066649708.1">
    <property type="nucleotide sequence ID" value="NZ_CP060286.1"/>
</dbReference>
<evidence type="ECO:0000313" key="1">
    <source>
        <dbReference type="EMBL" id="MVB11200.1"/>
    </source>
</evidence>
<name>A0A6N8I0B8_9FIRM</name>
<dbReference type="PANTHER" id="PTHR39961:SF1">
    <property type="entry name" value="DUF458 DOMAIN-CONTAINING PROTEIN"/>
    <property type="match status" value="1"/>
</dbReference>
<dbReference type="InterPro" id="IPR007405">
    <property type="entry name" value="Phage_KVP40_Orf299"/>
</dbReference>
<dbReference type="EMBL" id="CP060286">
    <property type="protein sequence ID" value="QNK41987.1"/>
    <property type="molecule type" value="Genomic_DNA"/>
</dbReference>
<dbReference type="OrthoDB" id="37369at2"/>
<evidence type="ECO:0000313" key="4">
    <source>
        <dbReference type="Proteomes" id="UP000515909"/>
    </source>
</evidence>
<evidence type="ECO:0000313" key="2">
    <source>
        <dbReference type="EMBL" id="QNK41987.1"/>
    </source>
</evidence>
<dbReference type="AlphaFoldDB" id="A0A6N8I0B8"/>
<protein>
    <submittedName>
        <fullName evidence="2">Ribonuclease H-like YkuK family protein</fullName>
    </submittedName>
    <submittedName>
        <fullName evidence="1">Ribonuclease H-like protein</fullName>
    </submittedName>
</protein>
<reference evidence="1 3" key="1">
    <citation type="submission" date="2019-09" db="EMBL/GenBank/DDBJ databases">
        <title>Genome sequence of Clostridium sp. EA1.</title>
        <authorList>
            <person name="Poehlein A."/>
            <person name="Bengelsdorf F.R."/>
            <person name="Daniel R."/>
        </authorList>
    </citation>
    <scope>NUCLEOTIDE SEQUENCE [LARGE SCALE GENOMIC DNA]</scope>
    <source>
        <strain evidence="1 3">EA1</strain>
    </source>
</reference>
<gene>
    <name evidence="1" type="ORF">CAFE_19080</name>
    <name evidence="2" type="ORF">HCR03_07085</name>
</gene>
<dbReference type="Proteomes" id="UP000469440">
    <property type="component" value="Unassembled WGS sequence"/>
</dbReference>